<dbReference type="GO" id="GO:0005829">
    <property type="term" value="C:cytosol"/>
    <property type="evidence" value="ECO:0007669"/>
    <property type="project" value="TreeGrafter"/>
</dbReference>
<dbReference type="InterPro" id="IPR015413">
    <property type="entry name" value="Methionyl/Leucyl_tRNA_Synth"/>
</dbReference>
<evidence type="ECO:0000313" key="14">
    <source>
        <dbReference type="EMBL" id="NOU94234.1"/>
    </source>
</evidence>
<dbReference type="Pfam" id="PF09334">
    <property type="entry name" value="tRNA-synt_1g"/>
    <property type="match status" value="1"/>
</dbReference>
<dbReference type="Proteomes" id="UP000641588">
    <property type="component" value="Unassembled WGS sequence"/>
</dbReference>
<dbReference type="Gene3D" id="1.10.730.10">
    <property type="entry name" value="Isoleucyl-tRNA Synthetase, Domain 1"/>
    <property type="match status" value="1"/>
</dbReference>
<dbReference type="AlphaFoldDB" id="A0A972GP20"/>
<evidence type="ECO:0000256" key="1">
    <source>
        <dbReference type="ARBA" id="ARBA00003314"/>
    </source>
</evidence>
<accession>A0A972GP20</accession>
<dbReference type="Pfam" id="PF19303">
    <property type="entry name" value="Anticodon_3"/>
    <property type="match status" value="1"/>
</dbReference>
<keyword evidence="8 11" id="KW-0648">Protein biosynthesis</keyword>
<dbReference type="Gene3D" id="3.40.50.620">
    <property type="entry name" value="HUPs"/>
    <property type="match status" value="1"/>
</dbReference>
<dbReference type="PANTHER" id="PTHR45765">
    <property type="entry name" value="METHIONINE--TRNA LIGASE"/>
    <property type="match status" value="1"/>
</dbReference>
<dbReference type="GO" id="GO:0046872">
    <property type="term" value="F:metal ion binding"/>
    <property type="evidence" value="ECO:0007669"/>
    <property type="project" value="UniProtKB-KW"/>
</dbReference>
<dbReference type="EMBL" id="WHOD01000055">
    <property type="protein sequence ID" value="NOU94234.1"/>
    <property type="molecule type" value="Genomic_DNA"/>
</dbReference>
<dbReference type="FunFam" id="2.20.28.20:FF:000001">
    <property type="entry name" value="Methionine--tRNA ligase"/>
    <property type="match status" value="1"/>
</dbReference>
<keyword evidence="5 11" id="KW-0436">Ligase</keyword>
<dbReference type="InterPro" id="IPR041872">
    <property type="entry name" value="Anticodon_Met"/>
</dbReference>
<evidence type="ECO:0000256" key="9">
    <source>
        <dbReference type="ARBA" id="ARBA00023146"/>
    </source>
</evidence>
<evidence type="ECO:0000256" key="5">
    <source>
        <dbReference type="ARBA" id="ARBA00022598"/>
    </source>
</evidence>
<feature type="binding site" evidence="11">
    <location>
        <position position="158"/>
    </location>
    <ligand>
        <name>Zn(2+)</name>
        <dbReference type="ChEBI" id="CHEBI:29105"/>
    </ligand>
</feature>
<keyword evidence="9 11" id="KW-0030">Aminoacyl-tRNA synthetase</keyword>
<dbReference type="InterPro" id="IPR014758">
    <property type="entry name" value="Met-tRNA_synth"/>
</dbReference>
<evidence type="ECO:0000256" key="11">
    <source>
        <dbReference type="HAMAP-Rule" id="MF_00098"/>
    </source>
</evidence>
<feature type="short sequence motif" description="'KMSKS' region" evidence="11">
    <location>
        <begin position="340"/>
        <end position="344"/>
    </location>
</feature>
<dbReference type="CDD" id="cd00814">
    <property type="entry name" value="MetRS_core"/>
    <property type="match status" value="1"/>
</dbReference>
<comment type="function">
    <text evidence="1 11">Is required not only for elongation of protein synthesis but also for the initiation of all mRNA translation through initiator tRNA(fMet) aminoacylation.</text>
</comment>
<dbReference type="PANTHER" id="PTHR45765:SF1">
    <property type="entry name" value="METHIONINE--TRNA LIGASE, CYTOPLASMIC"/>
    <property type="match status" value="1"/>
</dbReference>
<dbReference type="InterPro" id="IPR014729">
    <property type="entry name" value="Rossmann-like_a/b/a_fold"/>
</dbReference>
<comment type="similarity">
    <text evidence="3 11">Belongs to the class-I aminoacyl-tRNA synthetase family. MetG type 1 subfamily.</text>
</comment>
<dbReference type="Gene3D" id="2.20.28.20">
    <property type="entry name" value="Methionyl-tRNA synthetase, Zn-domain"/>
    <property type="match status" value="1"/>
</dbReference>
<evidence type="ECO:0000256" key="3">
    <source>
        <dbReference type="ARBA" id="ARBA00008258"/>
    </source>
</evidence>
<keyword evidence="7 11" id="KW-0067">ATP-binding</keyword>
<reference evidence="14" key="1">
    <citation type="submission" date="2019-10" db="EMBL/GenBank/DDBJ databases">
        <title>Description of Paenibacillus glebae sp. nov.</title>
        <authorList>
            <person name="Carlier A."/>
            <person name="Qi S."/>
        </authorList>
    </citation>
    <scope>NUCLEOTIDE SEQUENCE</scope>
    <source>
        <strain evidence="14">LMG 31456</strain>
    </source>
</reference>
<keyword evidence="6 11" id="KW-0547">Nucleotide-binding</keyword>
<dbReference type="InterPro" id="IPR023458">
    <property type="entry name" value="Met-tRNA_ligase_1"/>
</dbReference>
<evidence type="ECO:0000256" key="6">
    <source>
        <dbReference type="ARBA" id="ARBA00022741"/>
    </source>
</evidence>
<evidence type="ECO:0000313" key="15">
    <source>
        <dbReference type="Proteomes" id="UP000641588"/>
    </source>
</evidence>
<keyword evidence="11" id="KW-0479">Metal-binding</keyword>
<keyword evidence="4 11" id="KW-0963">Cytoplasm</keyword>
<comment type="cofactor">
    <cofactor evidence="11">
        <name>Zn(2+)</name>
        <dbReference type="ChEBI" id="CHEBI:29105"/>
    </cofactor>
    <text evidence="11">Binds 1 zinc ion per subunit.</text>
</comment>
<evidence type="ECO:0000256" key="10">
    <source>
        <dbReference type="ARBA" id="ARBA00047364"/>
    </source>
</evidence>
<sequence>MRVFLCFEQKEVNQMSIFIGGAWPYANGSLHLGRVASLLPGDILARYFRLKGEDVLYVSGSDCHGTPISIQANQEGVSPKVIADRYHKEFVDCFEKLGFSYDLYTRTDDSFHHEVVQQLFLQLSNNGYIYKKAVEQTYCLKCDQFLPDRYVEGVCPHCGQNARGDQCDFCSSLLDPVELIDKKCKLCKSSPTTRFSDHYFLALSKFQGELERYLDQASGWRENALHLTRRYLNEGLHDRAATRDLPWGVEVPIEGFEGKKIYVWIEAVSGYLSASMKWADANRCSWEHFWSEHTIAYYVHGKDNIPFHTLILPAILLGSGNLHLPDRIISGEYLTLEGKKFSTSRNWAVWVPYLLENYNPDSIRYFLTTNSPENRDTDFSWREFIYSHNSELLGAFGNFVNRNLMFIVKSFEGAVPEAQMNQVIRLKIIELYELVGNRIESGKMKDALETIFTFIRSSNKYFDERRPWVDYKENPQECKETLFTCVQIIANLSVLLSPFLPFSCQRIRSFLNISQSSWGYMEILPLQKIQSLQVLFERIDISKIQAEVNKLSSESGQ</sequence>
<dbReference type="HAMAP" id="MF_00098">
    <property type="entry name" value="Met_tRNA_synth_type1"/>
    <property type="match status" value="1"/>
</dbReference>
<evidence type="ECO:0000259" key="13">
    <source>
        <dbReference type="Pfam" id="PF19303"/>
    </source>
</evidence>
<protein>
    <recommendedName>
        <fullName evidence="11">Methionine--tRNA ligase</fullName>
        <ecNumber evidence="11">6.1.1.10</ecNumber>
    </recommendedName>
    <alternativeName>
        <fullName evidence="11">Methionyl-tRNA synthetase</fullName>
        <shortName evidence="11">MetRS</shortName>
    </alternativeName>
</protein>
<dbReference type="CDD" id="cd07957">
    <property type="entry name" value="Anticodon_Ia_Met"/>
    <property type="match status" value="1"/>
</dbReference>
<feature type="binding site" evidence="11">
    <location>
        <position position="167"/>
    </location>
    <ligand>
        <name>Zn(2+)</name>
        <dbReference type="ChEBI" id="CHEBI:29105"/>
    </ligand>
</feature>
<feature type="binding site" evidence="11">
    <location>
        <position position="343"/>
    </location>
    <ligand>
        <name>ATP</name>
        <dbReference type="ChEBI" id="CHEBI:30616"/>
    </ligand>
</feature>
<evidence type="ECO:0000256" key="7">
    <source>
        <dbReference type="ARBA" id="ARBA00022840"/>
    </source>
</evidence>
<evidence type="ECO:0000256" key="2">
    <source>
        <dbReference type="ARBA" id="ARBA00004496"/>
    </source>
</evidence>
<evidence type="ECO:0000256" key="4">
    <source>
        <dbReference type="ARBA" id="ARBA00022490"/>
    </source>
</evidence>
<dbReference type="InterPro" id="IPR029038">
    <property type="entry name" value="MetRS_Zn"/>
</dbReference>
<keyword evidence="15" id="KW-1185">Reference proteome</keyword>
<dbReference type="SUPFAM" id="SSF47323">
    <property type="entry name" value="Anticodon-binding domain of a subclass of class I aminoacyl-tRNA synthetases"/>
    <property type="match status" value="1"/>
</dbReference>
<dbReference type="PRINTS" id="PR01041">
    <property type="entry name" value="TRNASYNTHMET"/>
</dbReference>
<name>A0A972GP20_9BACL</name>
<gene>
    <name evidence="11" type="primary">metG</name>
    <name evidence="14" type="ORF">GC093_13545</name>
</gene>
<feature type="binding site" evidence="11">
    <location>
        <position position="170"/>
    </location>
    <ligand>
        <name>Zn(2+)</name>
        <dbReference type="ChEBI" id="CHEBI:29105"/>
    </ligand>
</feature>
<dbReference type="GO" id="GO:0005524">
    <property type="term" value="F:ATP binding"/>
    <property type="evidence" value="ECO:0007669"/>
    <property type="project" value="UniProtKB-UniRule"/>
</dbReference>
<feature type="domain" description="Methionyl-tRNA synthetase anticodon-binding" evidence="13">
    <location>
        <begin position="429"/>
        <end position="520"/>
    </location>
</feature>
<dbReference type="GO" id="GO:0006431">
    <property type="term" value="P:methionyl-tRNA aminoacylation"/>
    <property type="evidence" value="ECO:0007669"/>
    <property type="project" value="UniProtKB-UniRule"/>
</dbReference>
<feature type="domain" description="Methionyl/Leucyl tRNA synthetase" evidence="12">
    <location>
        <begin position="18"/>
        <end position="403"/>
    </location>
</feature>
<comment type="caution">
    <text evidence="14">The sequence shown here is derived from an EMBL/GenBank/DDBJ whole genome shotgun (WGS) entry which is preliminary data.</text>
</comment>
<dbReference type="NCBIfam" id="TIGR00398">
    <property type="entry name" value="metG"/>
    <property type="match status" value="1"/>
</dbReference>
<feature type="binding site" evidence="11">
    <location>
        <position position="155"/>
    </location>
    <ligand>
        <name>Zn(2+)</name>
        <dbReference type="ChEBI" id="CHEBI:29105"/>
    </ligand>
</feature>
<evidence type="ECO:0000259" key="12">
    <source>
        <dbReference type="Pfam" id="PF09334"/>
    </source>
</evidence>
<dbReference type="SUPFAM" id="SSF52374">
    <property type="entry name" value="Nucleotidylyl transferase"/>
    <property type="match status" value="1"/>
</dbReference>
<dbReference type="SUPFAM" id="SSF57770">
    <property type="entry name" value="Methionyl-tRNA synthetase (MetRS), Zn-domain"/>
    <property type="match status" value="1"/>
</dbReference>
<comment type="caution">
    <text evidence="11">Lacks conserved residue(s) required for the propagation of feature annotation.</text>
</comment>
<dbReference type="InterPro" id="IPR009080">
    <property type="entry name" value="tRNAsynth_Ia_anticodon-bd"/>
</dbReference>
<comment type="catalytic activity">
    <reaction evidence="10 11">
        <text>tRNA(Met) + L-methionine + ATP = L-methionyl-tRNA(Met) + AMP + diphosphate</text>
        <dbReference type="Rhea" id="RHEA:13481"/>
        <dbReference type="Rhea" id="RHEA-COMP:9667"/>
        <dbReference type="Rhea" id="RHEA-COMP:9698"/>
        <dbReference type="ChEBI" id="CHEBI:30616"/>
        <dbReference type="ChEBI" id="CHEBI:33019"/>
        <dbReference type="ChEBI" id="CHEBI:57844"/>
        <dbReference type="ChEBI" id="CHEBI:78442"/>
        <dbReference type="ChEBI" id="CHEBI:78530"/>
        <dbReference type="ChEBI" id="CHEBI:456215"/>
        <dbReference type="EC" id="6.1.1.10"/>
    </reaction>
</comment>
<proteinExistence type="inferred from homology"/>
<dbReference type="GO" id="GO:0004825">
    <property type="term" value="F:methionine-tRNA ligase activity"/>
    <property type="evidence" value="ECO:0007669"/>
    <property type="project" value="UniProtKB-UniRule"/>
</dbReference>
<keyword evidence="11" id="KW-0862">Zinc</keyword>
<organism evidence="14 15">
    <name type="scientific">Paenibacillus foliorum</name>
    <dbReference type="NCBI Taxonomy" id="2654974"/>
    <lineage>
        <taxon>Bacteria</taxon>
        <taxon>Bacillati</taxon>
        <taxon>Bacillota</taxon>
        <taxon>Bacilli</taxon>
        <taxon>Bacillales</taxon>
        <taxon>Paenibacillaceae</taxon>
        <taxon>Paenibacillus</taxon>
    </lineage>
</organism>
<comment type="subcellular location">
    <subcellularLocation>
        <location evidence="2 11">Cytoplasm</location>
    </subcellularLocation>
</comment>
<dbReference type="EC" id="6.1.1.10" evidence="11"/>
<dbReference type="InterPro" id="IPR033911">
    <property type="entry name" value="MetRS_core"/>
</dbReference>
<dbReference type="NCBIfam" id="NF001100">
    <property type="entry name" value="PRK00133.1"/>
    <property type="match status" value="1"/>
</dbReference>
<comment type="subunit">
    <text evidence="11">Monomer.</text>
</comment>
<evidence type="ECO:0000256" key="8">
    <source>
        <dbReference type="ARBA" id="ARBA00022917"/>
    </source>
</evidence>